<dbReference type="EMBL" id="CM023486">
    <property type="protein sequence ID" value="KAH6928898.1"/>
    <property type="molecule type" value="Genomic_DNA"/>
</dbReference>
<evidence type="ECO:0000313" key="1">
    <source>
        <dbReference type="EMBL" id="KAH6928898.1"/>
    </source>
</evidence>
<gene>
    <name evidence="1" type="ORF">HPB50_020706</name>
</gene>
<reference evidence="1" key="1">
    <citation type="submission" date="2020-05" db="EMBL/GenBank/DDBJ databases">
        <title>Large-scale comparative analyses of tick genomes elucidate their genetic diversity and vector capacities.</title>
        <authorList>
            <person name="Jia N."/>
            <person name="Wang J."/>
            <person name="Shi W."/>
            <person name="Du L."/>
            <person name="Sun Y."/>
            <person name="Zhan W."/>
            <person name="Jiang J."/>
            <person name="Wang Q."/>
            <person name="Zhang B."/>
            <person name="Ji P."/>
            <person name="Sakyi L.B."/>
            <person name="Cui X."/>
            <person name="Yuan T."/>
            <person name="Jiang B."/>
            <person name="Yang W."/>
            <person name="Lam T.T.-Y."/>
            <person name="Chang Q."/>
            <person name="Ding S."/>
            <person name="Wang X."/>
            <person name="Zhu J."/>
            <person name="Ruan X."/>
            <person name="Zhao L."/>
            <person name="Wei J."/>
            <person name="Que T."/>
            <person name="Du C."/>
            <person name="Cheng J."/>
            <person name="Dai P."/>
            <person name="Han X."/>
            <person name="Huang E."/>
            <person name="Gao Y."/>
            <person name="Liu J."/>
            <person name="Shao H."/>
            <person name="Ye R."/>
            <person name="Li L."/>
            <person name="Wei W."/>
            <person name="Wang X."/>
            <person name="Wang C."/>
            <person name="Yang T."/>
            <person name="Huo Q."/>
            <person name="Li W."/>
            <person name="Guo W."/>
            <person name="Chen H."/>
            <person name="Zhou L."/>
            <person name="Ni X."/>
            <person name="Tian J."/>
            <person name="Zhou Y."/>
            <person name="Sheng Y."/>
            <person name="Liu T."/>
            <person name="Pan Y."/>
            <person name="Xia L."/>
            <person name="Li J."/>
            <person name="Zhao F."/>
            <person name="Cao W."/>
        </authorList>
    </citation>
    <scope>NUCLEOTIDE SEQUENCE</scope>
    <source>
        <strain evidence="1">Hyas-2018</strain>
    </source>
</reference>
<comment type="caution">
    <text evidence="1">The sequence shown here is derived from an EMBL/GenBank/DDBJ whole genome shotgun (WGS) entry which is preliminary data.</text>
</comment>
<sequence>MQSRPAEKQPTRTSTGELYFFTFWPYEDRAFLRALYKKFACTKVHLMAPIMKSAPADRWDCGHWNMWRNMASAVHSRLGRRVSPKNMESFFWHVIAQGTDANEVTERLDKLICPFAPCSARHKSSGALGKVRATESQTTSSEEYDESIEDDDDSVFTLRPSRSARRKSKDTGRAAKRARSPARPEDQRLPSERAASSDSVKVRRISSVSDSDVALLPELLPFEVYNVSDTFVRQEAFEHDARSGAAGEPLSTTRRERLGNESPTARLSLALLAMKRRLYSSPIARRRLSCVDDEQRVDDSPRWDVADGNTSHGSANQLPDAGVYHETANAEPDAGVNRDAANPAPYAEVIHGTARSSTVAQVNREVTDGASVAQVNHETANHVDQGVQCATTSADKGVQGNVDSYRVADMMHKEHILRIEVMELHLEVLMKKLGPPLPLPAPLGLTF</sequence>
<protein>
    <submittedName>
        <fullName evidence="1">Uncharacterized protein</fullName>
    </submittedName>
</protein>
<keyword evidence="2" id="KW-1185">Reference proteome</keyword>
<evidence type="ECO:0000313" key="2">
    <source>
        <dbReference type="Proteomes" id="UP000821845"/>
    </source>
</evidence>
<dbReference type="Proteomes" id="UP000821845">
    <property type="component" value="Chromosome 6"/>
</dbReference>
<accession>A0ACB7S2B9</accession>
<name>A0ACB7S2B9_HYAAI</name>
<organism evidence="1 2">
    <name type="scientific">Hyalomma asiaticum</name>
    <name type="common">Tick</name>
    <dbReference type="NCBI Taxonomy" id="266040"/>
    <lineage>
        <taxon>Eukaryota</taxon>
        <taxon>Metazoa</taxon>
        <taxon>Ecdysozoa</taxon>
        <taxon>Arthropoda</taxon>
        <taxon>Chelicerata</taxon>
        <taxon>Arachnida</taxon>
        <taxon>Acari</taxon>
        <taxon>Parasitiformes</taxon>
        <taxon>Ixodida</taxon>
        <taxon>Ixodoidea</taxon>
        <taxon>Ixodidae</taxon>
        <taxon>Hyalomminae</taxon>
        <taxon>Hyalomma</taxon>
    </lineage>
</organism>
<proteinExistence type="predicted"/>